<accession>A0AAD5DER3</accession>
<comment type="caution">
    <text evidence="2">The sequence shown here is derived from an EMBL/GenBank/DDBJ whole genome shotgun (WGS) entry which is preliminary data.</text>
</comment>
<organism evidence="2 3">
    <name type="scientific">Ambrosia artemisiifolia</name>
    <name type="common">Common ragweed</name>
    <dbReference type="NCBI Taxonomy" id="4212"/>
    <lineage>
        <taxon>Eukaryota</taxon>
        <taxon>Viridiplantae</taxon>
        <taxon>Streptophyta</taxon>
        <taxon>Embryophyta</taxon>
        <taxon>Tracheophyta</taxon>
        <taxon>Spermatophyta</taxon>
        <taxon>Magnoliopsida</taxon>
        <taxon>eudicotyledons</taxon>
        <taxon>Gunneridae</taxon>
        <taxon>Pentapetalae</taxon>
        <taxon>asterids</taxon>
        <taxon>campanulids</taxon>
        <taxon>Asterales</taxon>
        <taxon>Asteraceae</taxon>
        <taxon>Asteroideae</taxon>
        <taxon>Heliantheae alliance</taxon>
        <taxon>Heliantheae</taxon>
        <taxon>Ambrosia</taxon>
    </lineage>
</organism>
<feature type="region of interest" description="Disordered" evidence="1">
    <location>
        <begin position="144"/>
        <end position="181"/>
    </location>
</feature>
<dbReference type="EMBL" id="JAMZMK010000133">
    <property type="protein sequence ID" value="KAI7757371.1"/>
    <property type="molecule type" value="Genomic_DNA"/>
</dbReference>
<evidence type="ECO:0000313" key="2">
    <source>
        <dbReference type="EMBL" id="KAI7757371.1"/>
    </source>
</evidence>
<keyword evidence="3" id="KW-1185">Reference proteome</keyword>
<feature type="region of interest" description="Disordered" evidence="1">
    <location>
        <begin position="406"/>
        <end position="428"/>
    </location>
</feature>
<feature type="compositionally biased region" description="Polar residues" evidence="1">
    <location>
        <begin position="408"/>
        <end position="428"/>
    </location>
</feature>
<protein>
    <submittedName>
        <fullName evidence="2">Uncharacterized protein</fullName>
    </submittedName>
</protein>
<feature type="compositionally biased region" description="Low complexity" evidence="1">
    <location>
        <begin position="242"/>
        <end position="260"/>
    </location>
</feature>
<evidence type="ECO:0000313" key="3">
    <source>
        <dbReference type="Proteomes" id="UP001206925"/>
    </source>
</evidence>
<dbReference type="Proteomes" id="UP001206925">
    <property type="component" value="Unassembled WGS sequence"/>
</dbReference>
<name>A0AAD5DER3_AMBAR</name>
<feature type="compositionally biased region" description="Polar residues" evidence="1">
    <location>
        <begin position="197"/>
        <end position="217"/>
    </location>
</feature>
<dbReference type="AlphaFoldDB" id="A0AAD5DER3"/>
<proteinExistence type="predicted"/>
<sequence length="460" mass="47288">MPDTSKNKAPIVEFTELPLKVTEVQQNKHAFQMSAPDDYFEIDDDEDDIHVNGHVSLPLEENNKPETSAAGIIKTPTLLEVSKTSQLVEYNKPMFPESVTSTPSPKTDLGYLGGSVSEQGLGFKIPVLSPSVTTTQTSVLTNSTSQMEKNAPMQVSPFPFSANELSESKPNAGSDPKEFVPVSTFNSVANNDHVDVSVSNKNENGNQSGNDQKSTNMFGKLESLSLDTTPASNPPTFPSFGSAASTTPSTSVAEAGNASSSSPFAITTFATTTTTESGLFGFSSPAAATSTTTAGSGLFGFSSPAAATSTTTTGTGLFGLSTSTAPSTSFGASSTPVSSFGTAGASNPSFGGSPSVFGNSTPVFGAVAATTPVSPFGQAPASTPGFMFGSATPTPTPSLTPAPISFSFGGQPNQALPPQNPFQSSSVDFNAGGGSFYLGSGGEKSNRRIVRVMKSKNRKK</sequence>
<gene>
    <name evidence="2" type="ORF">M8C21_004013</name>
</gene>
<reference evidence="2" key="1">
    <citation type="submission" date="2022-06" db="EMBL/GenBank/DDBJ databases">
        <title>Uncovering the hologenomic basis of an extraordinary plant invasion.</title>
        <authorList>
            <person name="Bieker V.C."/>
            <person name="Martin M.D."/>
            <person name="Gilbert T."/>
            <person name="Hodgins K."/>
            <person name="Battlay P."/>
            <person name="Petersen B."/>
            <person name="Wilson J."/>
        </authorList>
    </citation>
    <scope>NUCLEOTIDE SEQUENCE</scope>
    <source>
        <strain evidence="2">AA19_3_7</strain>
        <tissue evidence="2">Leaf</tissue>
    </source>
</reference>
<feature type="region of interest" description="Disordered" evidence="1">
    <location>
        <begin position="196"/>
        <end position="260"/>
    </location>
</feature>
<evidence type="ECO:0000256" key="1">
    <source>
        <dbReference type="SAM" id="MobiDB-lite"/>
    </source>
</evidence>